<dbReference type="GO" id="GO:0003964">
    <property type="term" value="F:RNA-directed DNA polymerase activity"/>
    <property type="evidence" value="ECO:0007669"/>
    <property type="project" value="UniProtKB-KW"/>
</dbReference>
<keyword evidence="4" id="KW-0540">Nuclease</keyword>
<dbReference type="FunFam" id="1.10.340.70:FF:000004">
    <property type="entry name" value="Retrovirus-related Pol polyprotein from transposon 297-like Protein"/>
    <property type="match status" value="1"/>
</dbReference>
<evidence type="ECO:0000256" key="3">
    <source>
        <dbReference type="ARBA" id="ARBA00022695"/>
    </source>
</evidence>
<dbReference type="PANTHER" id="PTHR37984:SF8">
    <property type="entry name" value="CCHC-TYPE DOMAIN-CONTAINING PROTEIN"/>
    <property type="match status" value="1"/>
</dbReference>
<dbReference type="Gene3D" id="3.30.70.270">
    <property type="match status" value="1"/>
</dbReference>
<evidence type="ECO:0000256" key="7">
    <source>
        <dbReference type="ARBA" id="ARBA00022918"/>
    </source>
</evidence>
<dbReference type="InterPro" id="IPR043128">
    <property type="entry name" value="Rev_trsase/Diguanyl_cyclase"/>
</dbReference>
<dbReference type="InterPro" id="IPR043502">
    <property type="entry name" value="DNA/RNA_pol_sf"/>
</dbReference>
<dbReference type="Gene3D" id="3.30.420.10">
    <property type="entry name" value="Ribonuclease H-like superfamily/Ribonuclease H"/>
    <property type="match status" value="1"/>
</dbReference>
<dbReference type="PANTHER" id="PTHR37984">
    <property type="entry name" value="PROTEIN CBG26694"/>
    <property type="match status" value="1"/>
</dbReference>
<keyword evidence="10" id="KW-1185">Reference proteome</keyword>
<dbReference type="GO" id="GO:0016787">
    <property type="term" value="F:hydrolase activity"/>
    <property type="evidence" value="ECO:0007669"/>
    <property type="project" value="UniProtKB-KW"/>
</dbReference>
<dbReference type="GO" id="GO:0003676">
    <property type="term" value="F:nucleic acid binding"/>
    <property type="evidence" value="ECO:0007669"/>
    <property type="project" value="InterPro"/>
</dbReference>
<evidence type="ECO:0000313" key="10">
    <source>
        <dbReference type="Proteomes" id="UP001458880"/>
    </source>
</evidence>
<keyword evidence="6" id="KW-0378">Hydrolase</keyword>
<proteinExistence type="predicted"/>
<dbReference type="Proteomes" id="UP001458880">
    <property type="component" value="Unassembled WGS sequence"/>
</dbReference>
<name>A0AAW1LTU5_POPJA</name>
<evidence type="ECO:0000256" key="1">
    <source>
        <dbReference type="ARBA" id="ARBA00012493"/>
    </source>
</evidence>
<dbReference type="InterPro" id="IPR012337">
    <property type="entry name" value="RNaseH-like_sf"/>
</dbReference>
<accession>A0AAW1LTU5</accession>
<dbReference type="InterPro" id="IPR041373">
    <property type="entry name" value="RT_RNaseH"/>
</dbReference>
<keyword evidence="3" id="KW-0548">Nucleotidyltransferase</keyword>
<dbReference type="PROSITE" id="PS50994">
    <property type="entry name" value="INTEGRASE"/>
    <property type="match status" value="1"/>
</dbReference>
<dbReference type="InterPro" id="IPR001584">
    <property type="entry name" value="Integrase_cat-core"/>
</dbReference>
<dbReference type="Gene3D" id="1.10.340.70">
    <property type="match status" value="1"/>
</dbReference>
<dbReference type="Pfam" id="PF00665">
    <property type="entry name" value="rve"/>
    <property type="match status" value="1"/>
</dbReference>
<dbReference type="CDD" id="cd05481">
    <property type="entry name" value="retropepsin_like_LTR_1"/>
    <property type="match status" value="1"/>
</dbReference>
<dbReference type="InterPro" id="IPR041588">
    <property type="entry name" value="Integrase_H2C2"/>
</dbReference>
<dbReference type="AlphaFoldDB" id="A0AAW1LTU5"/>
<evidence type="ECO:0000256" key="2">
    <source>
        <dbReference type="ARBA" id="ARBA00022679"/>
    </source>
</evidence>
<gene>
    <name evidence="9" type="ORF">QE152_g10373</name>
</gene>
<dbReference type="InterPro" id="IPR036397">
    <property type="entry name" value="RNaseH_sf"/>
</dbReference>
<keyword evidence="7" id="KW-0695">RNA-directed DNA polymerase</keyword>
<sequence>MNLTFEVDDLYKNITCQLDTGATCNVMGIENYRKITTIDKIRKSNIQLKYFGGKVIIPSGEAVLNCILNGKVYKLVFQLILNGKVYKLVFQLVEGDHVPLLSANACEKLQLIQVCKTINEVTEDGLQNERKKEQEIVKNYKDVFTGIGKLKKEVSLVVNEEIVTKVQNSKRIPIALRNDFKSTLNDLEQKGIIRKVDEGTPWTSNVVLVEKKDSKLRVCIDPLQLNRALRREPMEEAIGNHNQNIENLFKRLRTVGMTLNLNKTKLLQTEVSYYGHLLTSQSLQADPSKIRTIKKMAVPTNKKELQCFLGMSKWHWTSEDEGVFKALKDMITRAPTLKYFNADVFRCKRFDQYLCGQKEITVHIDHRPLITIFKKPILKASKRIQRMMLALQRYGLHIKYVPGAELHLANALSRSPEKMSRKTSSEAKVYRIEAFLKEIEEMDHTSTVSISNERLEEVREGTRKDETLRKVGLYVLDGWPEKRPADAELKQYVKYKKYIVMQGGILFKGNRVVVPRHLRIDMLKILHAGHSGMDASLKLARDTVFWPRINEQIRNCVSSCLACQEAQDKTKLPMQTHEVPAIPWQRISMDACEIEVENTKRKYLITVDHYFDFYEIDELKDLSAKTTVEICKRNVARHGIPETVITDNATQFVNDKFMNFTKKWQFKHVTSSPHYPMGKQRLQFRSQRIESRKH</sequence>
<dbReference type="Pfam" id="PF17921">
    <property type="entry name" value="Integrase_H2C2"/>
    <property type="match status" value="1"/>
</dbReference>
<dbReference type="GO" id="GO:0004519">
    <property type="term" value="F:endonuclease activity"/>
    <property type="evidence" value="ECO:0007669"/>
    <property type="project" value="UniProtKB-KW"/>
</dbReference>
<evidence type="ECO:0000259" key="8">
    <source>
        <dbReference type="PROSITE" id="PS50994"/>
    </source>
</evidence>
<dbReference type="EMBL" id="JASPKY010000094">
    <property type="protein sequence ID" value="KAK9737888.1"/>
    <property type="molecule type" value="Genomic_DNA"/>
</dbReference>
<dbReference type="EC" id="2.7.7.49" evidence="1"/>
<dbReference type="SUPFAM" id="SSF53098">
    <property type="entry name" value="Ribonuclease H-like"/>
    <property type="match status" value="1"/>
</dbReference>
<feature type="domain" description="Integrase catalytic" evidence="8">
    <location>
        <begin position="579"/>
        <end position="694"/>
    </location>
</feature>
<evidence type="ECO:0000256" key="4">
    <source>
        <dbReference type="ARBA" id="ARBA00022722"/>
    </source>
</evidence>
<dbReference type="GO" id="GO:0042575">
    <property type="term" value="C:DNA polymerase complex"/>
    <property type="evidence" value="ECO:0007669"/>
    <property type="project" value="UniProtKB-ARBA"/>
</dbReference>
<evidence type="ECO:0000313" key="9">
    <source>
        <dbReference type="EMBL" id="KAK9737888.1"/>
    </source>
</evidence>
<evidence type="ECO:0000256" key="6">
    <source>
        <dbReference type="ARBA" id="ARBA00022801"/>
    </source>
</evidence>
<comment type="caution">
    <text evidence="9">The sequence shown here is derived from an EMBL/GenBank/DDBJ whole genome shotgun (WGS) entry which is preliminary data.</text>
</comment>
<organism evidence="9 10">
    <name type="scientific">Popillia japonica</name>
    <name type="common">Japanese beetle</name>
    <dbReference type="NCBI Taxonomy" id="7064"/>
    <lineage>
        <taxon>Eukaryota</taxon>
        <taxon>Metazoa</taxon>
        <taxon>Ecdysozoa</taxon>
        <taxon>Arthropoda</taxon>
        <taxon>Hexapoda</taxon>
        <taxon>Insecta</taxon>
        <taxon>Pterygota</taxon>
        <taxon>Neoptera</taxon>
        <taxon>Endopterygota</taxon>
        <taxon>Coleoptera</taxon>
        <taxon>Polyphaga</taxon>
        <taxon>Scarabaeiformia</taxon>
        <taxon>Scarabaeidae</taxon>
        <taxon>Rutelinae</taxon>
        <taxon>Popillia</taxon>
    </lineage>
</organism>
<keyword evidence="5" id="KW-0255">Endonuclease</keyword>
<reference evidence="9 10" key="1">
    <citation type="journal article" date="2024" name="BMC Genomics">
        <title>De novo assembly and annotation of Popillia japonica's genome with initial clues to its potential as an invasive pest.</title>
        <authorList>
            <person name="Cucini C."/>
            <person name="Boschi S."/>
            <person name="Funari R."/>
            <person name="Cardaioli E."/>
            <person name="Iannotti N."/>
            <person name="Marturano G."/>
            <person name="Paoli F."/>
            <person name="Bruttini M."/>
            <person name="Carapelli A."/>
            <person name="Frati F."/>
            <person name="Nardi F."/>
        </authorList>
    </citation>
    <scope>NUCLEOTIDE SEQUENCE [LARGE SCALE GENOMIC DNA]</scope>
    <source>
        <strain evidence="9">DMR45628</strain>
    </source>
</reference>
<dbReference type="InterPro" id="IPR050951">
    <property type="entry name" value="Retrovirus_Pol_polyprotein"/>
</dbReference>
<evidence type="ECO:0000256" key="5">
    <source>
        <dbReference type="ARBA" id="ARBA00022759"/>
    </source>
</evidence>
<dbReference type="SUPFAM" id="SSF56672">
    <property type="entry name" value="DNA/RNA polymerases"/>
    <property type="match status" value="1"/>
</dbReference>
<dbReference type="Pfam" id="PF17917">
    <property type="entry name" value="RT_RNaseH"/>
    <property type="match status" value="1"/>
</dbReference>
<keyword evidence="2" id="KW-0808">Transferase</keyword>
<dbReference type="GO" id="GO:0015074">
    <property type="term" value="P:DNA integration"/>
    <property type="evidence" value="ECO:0007669"/>
    <property type="project" value="InterPro"/>
</dbReference>
<protein>
    <recommendedName>
        <fullName evidence="1">RNA-directed DNA polymerase</fullName>
        <ecNumber evidence="1">2.7.7.49</ecNumber>
    </recommendedName>
</protein>
<dbReference type="Gene3D" id="3.10.10.10">
    <property type="entry name" value="HIV Type 1 Reverse Transcriptase, subunit A, domain 1"/>
    <property type="match status" value="1"/>
</dbReference>